<reference evidence="2 3" key="1">
    <citation type="submission" date="2020-06" db="EMBL/GenBank/DDBJ databases">
        <title>Schlegella sp. ID0723 isolated from air conditioner.</title>
        <authorList>
            <person name="Kim D.Y."/>
            <person name="Kim D.-U."/>
        </authorList>
    </citation>
    <scope>NUCLEOTIDE SEQUENCE [LARGE SCALE GENOMIC DNA]</scope>
    <source>
        <strain evidence="2 3">ID0723</strain>
    </source>
</reference>
<name>A0A7Y6TUX0_9BURK</name>
<dbReference type="RefSeq" id="WP_176065165.1">
    <property type="nucleotide sequence ID" value="NZ_JABWMJ010000001.1"/>
</dbReference>
<dbReference type="PANTHER" id="PTHR30212">
    <property type="entry name" value="PROTEIN YIIM"/>
    <property type="match status" value="1"/>
</dbReference>
<dbReference type="Pfam" id="PF03473">
    <property type="entry name" value="MOSC"/>
    <property type="match status" value="1"/>
</dbReference>
<evidence type="ECO:0000259" key="1">
    <source>
        <dbReference type="PROSITE" id="PS51340"/>
    </source>
</evidence>
<dbReference type="PROSITE" id="PS51340">
    <property type="entry name" value="MOSC"/>
    <property type="match status" value="1"/>
</dbReference>
<dbReference type="PANTHER" id="PTHR30212:SF2">
    <property type="entry name" value="PROTEIN YIIM"/>
    <property type="match status" value="1"/>
</dbReference>
<feature type="domain" description="MOSC" evidence="1">
    <location>
        <begin position="23"/>
        <end position="164"/>
    </location>
</feature>
<evidence type="ECO:0000313" key="3">
    <source>
        <dbReference type="Proteomes" id="UP000529637"/>
    </source>
</evidence>
<proteinExistence type="predicted"/>
<dbReference type="Gene3D" id="2.40.33.20">
    <property type="entry name" value="PK beta-barrel domain-like"/>
    <property type="match status" value="1"/>
</dbReference>
<dbReference type="AlphaFoldDB" id="A0A7Y6TUX0"/>
<dbReference type="InterPro" id="IPR011037">
    <property type="entry name" value="Pyrv_Knase-like_insert_dom_sf"/>
</dbReference>
<protein>
    <submittedName>
        <fullName evidence="2">MOSC domain-containing protein</fullName>
    </submittedName>
</protein>
<dbReference type="Proteomes" id="UP000529637">
    <property type="component" value="Unassembled WGS sequence"/>
</dbReference>
<dbReference type="InterPro" id="IPR052353">
    <property type="entry name" value="Benzoxazolinone_Detox_Enz"/>
</dbReference>
<evidence type="ECO:0000313" key="2">
    <source>
        <dbReference type="EMBL" id="NUZ04307.1"/>
    </source>
</evidence>
<dbReference type="GO" id="GO:0030151">
    <property type="term" value="F:molybdenum ion binding"/>
    <property type="evidence" value="ECO:0007669"/>
    <property type="project" value="InterPro"/>
</dbReference>
<dbReference type="InterPro" id="IPR005302">
    <property type="entry name" value="MoCF_Sase_C"/>
</dbReference>
<dbReference type="GO" id="GO:0030170">
    <property type="term" value="F:pyridoxal phosphate binding"/>
    <property type="evidence" value="ECO:0007669"/>
    <property type="project" value="InterPro"/>
</dbReference>
<gene>
    <name evidence="2" type="ORF">HQN59_00895</name>
</gene>
<accession>A0A7Y6TUX0</accession>
<dbReference type="GO" id="GO:0003824">
    <property type="term" value="F:catalytic activity"/>
    <property type="evidence" value="ECO:0007669"/>
    <property type="project" value="InterPro"/>
</dbReference>
<sequence>MTRTLVSLNTARSDVPRTGVARTAVDGAQGLTLYGLDGEERADAAAYGLRRALYAYPSEHYGFWQTVRAQALVADWGATLPWGALGENLTLAGLVESQVWIGDVLRFPDCALAVSEPGMPSPGLNEALGFPHAAKLMASSGWCGFFLSVRVPGSIGPGQRFELEPGPRDVGILELFRERMERAAAT</sequence>
<comment type="caution">
    <text evidence="2">The sequence shown here is derived from an EMBL/GenBank/DDBJ whole genome shotgun (WGS) entry which is preliminary data.</text>
</comment>
<keyword evidence="3" id="KW-1185">Reference proteome</keyword>
<organism evidence="2 3">
    <name type="scientific">Piscinibacter koreensis</name>
    <dbReference type="NCBI Taxonomy" id="2742824"/>
    <lineage>
        <taxon>Bacteria</taxon>
        <taxon>Pseudomonadati</taxon>
        <taxon>Pseudomonadota</taxon>
        <taxon>Betaproteobacteria</taxon>
        <taxon>Burkholderiales</taxon>
        <taxon>Sphaerotilaceae</taxon>
        <taxon>Piscinibacter</taxon>
    </lineage>
</organism>
<dbReference type="SUPFAM" id="SSF50800">
    <property type="entry name" value="PK beta-barrel domain-like"/>
    <property type="match status" value="1"/>
</dbReference>
<dbReference type="EMBL" id="JABWMJ010000001">
    <property type="protein sequence ID" value="NUZ04307.1"/>
    <property type="molecule type" value="Genomic_DNA"/>
</dbReference>